<accession>A0ACB5TSJ2</accession>
<comment type="caution">
    <text evidence="1">The sequence shown here is derived from an EMBL/GenBank/DDBJ whole genome shotgun (WGS) entry which is preliminary data.</text>
</comment>
<organism evidence="1 2">
    <name type="scientific">Ambrosiozyma monospora</name>
    <name type="common">Yeast</name>
    <name type="synonym">Endomycopsis monosporus</name>
    <dbReference type="NCBI Taxonomy" id="43982"/>
    <lineage>
        <taxon>Eukaryota</taxon>
        <taxon>Fungi</taxon>
        <taxon>Dikarya</taxon>
        <taxon>Ascomycota</taxon>
        <taxon>Saccharomycotina</taxon>
        <taxon>Pichiomycetes</taxon>
        <taxon>Pichiales</taxon>
        <taxon>Pichiaceae</taxon>
        <taxon>Ambrosiozyma</taxon>
    </lineage>
</organism>
<dbReference type="Proteomes" id="UP001165064">
    <property type="component" value="Unassembled WGS sequence"/>
</dbReference>
<proteinExistence type="predicted"/>
<gene>
    <name evidence="1" type="ORF">Amon02_000942700</name>
</gene>
<sequence length="71" mass="7999">MLGVLNETIGASHDVYQGLGKIEDVMKLYDVLQKKFRDRVALQDGSVEVEDESGNKMSLKVYEQLKKQGLI</sequence>
<keyword evidence="2" id="KW-1185">Reference proteome</keyword>
<evidence type="ECO:0000313" key="1">
    <source>
        <dbReference type="EMBL" id="GME93861.1"/>
    </source>
</evidence>
<evidence type="ECO:0000313" key="2">
    <source>
        <dbReference type="Proteomes" id="UP001165064"/>
    </source>
</evidence>
<name>A0ACB5TSJ2_AMBMO</name>
<protein>
    <submittedName>
        <fullName evidence="1">Unnamed protein product</fullName>
    </submittedName>
</protein>
<reference evidence="1" key="1">
    <citation type="submission" date="2023-04" db="EMBL/GenBank/DDBJ databases">
        <title>Ambrosiozyma monospora NBRC 10751.</title>
        <authorList>
            <person name="Ichikawa N."/>
            <person name="Sato H."/>
            <person name="Tonouchi N."/>
        </authorList>
    </citation>
    <scope>NUCLEOTIDE SEQUENCE</scope>
    <source>
        <strain evidence="1">NBRC 10751</strain>
    </source>
</reference>
<dbReference type="EMBL" id="BSXS01008847">
    <property type="protein sequence ID" value="GME93861.1"/>
    <property type="molecule type" value="Genomic_DNA"/>
</dbReference>